<dbReference type="AlphaFoldDB" id="A0A835Y2W7"/>
<dbReference type="PANTHER" id="PTHR44329">
    <property type="entry name" value="SERINE/THREONINE-PROTEIN KINASE TNNI3K-RELATED"/>
    <property type="match status" value="1"/>
</dbReference>
<comment type="caution">
    <text evidence="3">The sequence shown here is derived from an EMBL/GenBank/DDBJ whole genome shotgun (WGS) entry which is preliminary data.</text>
</comment>
<feature type="domain" description="Protein kinase" evidence="2">
    <location>
        <begin position="34"/>
        <end position="421"/>
    </location>
</feature>
<sequence>MGVGAEPPPPPLPLALPAAPLPPAPELPAALAMLADVDSLSLGESGSRDTGVLCIGTRRGQQVAIKLRALPPSCTGGDGSDGSAAGGGLGGGGGGAQPGPTADPPQLTLEAAALLQHPHLVEVYDVRQAAMDERTMDELFPPPGLRPGWPLHRSQRPSGRLQKFLAAHGMDLPPPPPAGTSLRCSGAASASLTIRPGTYCLRRRRAPPRIGPCSVVAVFMEHCEAGNLGVAACARPSPFLASPSWSLRVAQRSLLRTAREMASGLRTLHAAGLAHGSLRPSNVLLAAARADRRGFVARLADAGSTGLAASAANPLSLRPPALVMVAPEALIGSGVLHSPAADVYAFGMLLYLMAAGEMPFQGQHLVPVLMAVASGELAPDWPVGQHGHLAPLFARCIAHNPHNRPTADEVYNETSDLEAVVKAKPKRGGTAATAVSAGQGSATGVSAAALQADP</sequence>
<dbReference type="InterPro" id="IPR001245">
    <property type="entry name" value="Ser-Thr/Tyr_kinase_cat_dom"/>
</dbReference>
<feature type="region of interest" description="Disordered" evidence="1">
    <location>
        <begin position="426"/>
        <end position="454"/>
    </location>
</feature>
<reference evidence="3" key="1">
    <citation type="journal article" date="2020" name="bioRxiv">
        <title>Comparative genomics of Chlamydomonas.</title>
        <authorList>
            <person name="Craig R.J."/>
            <person name="Hasan A.R."/>
            <person name="Ness R.W."/>
            <person name="Keightley P.D."/>
        </authorList>
    </citation>
    <scope>NUCLEOTIDE SEQUENCE</scope>
    <source>
        <strain evidence="3">CCAP 11/70</strain>
    </source>
</reference>
<dbReference type="InterPro" id="IPR051681">
    <property type="entry name" value="Ser/Thr_Kinases-Pseudokinases"/>
</dbReference>
<organism evidence="3 4">
    <name type="scientific">Edaphochlamys debaryana</name>
    <dbReference type="NCBI Taxonomy" id="47281"/>
    <lineage>
        <taxon>Eukaryota</taxon>
        <taxon>Viridiplantae</taxon>
        <taxon>Chlorophyta</taxon>
        <taxon>core chlorophytes</taxon>
        <taxon>Chlorophyceae</taxon>
        <taxon>CS clade</taxon>
        <taxon>Chlamydomonadales</taxon>
        <taxon>Chlamydomonadales incertae sedis</taxon>
        <taxon>Edaphochlamys</taxon>
    </lineage>
</organism>
<proteinExistence type="predicted"/>
<dbReference type="InterPro" id="IPR000719">
    <property type="entry name" value="Prot_kinase_dom"/>
</dbReference>
<dbReference type="PANTHER" id="PTHR44329:SF214">
    <property type="entry name" value="PROTEIN KINASE DOMAIN-CONTAINING PROTEIN"/>
    <property type="match status" value="1"/>
</dbReference>
<dbReference type="InterPro" id="IPR011009">
    <property type="entry name" value="Kinase-like_dom_sf"/>
</dbReference>
<keyword evidence="4" id="KW-1185">Reference proteome</keyword>
<protein>
    <recommendedName>
        <fullName evidence="2">Protein kinase domain-containing protein</fullName>
    </recommendedName>
</protein>
<evidence type="ECO:0000259" key="2">
    <source>
        <dbReference type="PROSITE" id="PS50011"/>
    </source>
</evidence>
<evidence type="ECO:0000256" key="1">
    <source>
        <dbReference type="SAM" id="MobiDB-lite"/>
    </source>
</evidence>
<dbReference type="GO" id="GO:0005524">
    <property type="term" value="F:ATP binding"/>
    <property type="evidence" value="ECO:0007669"/>
    <property type="project" value="InterPro"/>
</dbReference>
<dbReference type="PROSITE" id="PS50011">
    <property type="entry name" value="PROTEIN_KINASE_DOM"/>
    <property type="match status" value="1"/>
</dbReference>
<evidence type="ECO:0000313" key="3">
    <source>
        <dbReference type="EMBL" id="KAG2493116.1"/>
    </source>
</evidence>
<accession>A0A835Y2W7</accession>
<dbReference type="Proteomes" id="UP000612055">
    <property type="component" value="Unassembled WGS sequence"/>
</dbReference>
<gene>
    <name evidence="3" type="ORF">HYH03_008545</name>
</gene>
<dbReference type="Gene3D" id="1.10.510.10">
    <property type="entry name" value="Transferase(Phosphotransferase) domain 1"/>
    <property type="match status" value="1"/>
</dbReference>
<feature type="region of interest" description="Disordered" evidence="1">
    <location>
        <begin position="74"/>
        <end position="104"/>
    </location>
</feature>
<feature type="compositionally biased region" description="Gly residues" evidence="1">
    <location>
        <begin position="76"/>
        <end position="97"/>
    </location>
</feature>
<dbReference type="SUPFAM" id="SSF56112">
    <property type="entry name" value="Protein kinase-like (PK-like)"/>
    <property type="match status" value="1"/>
</dbReference>
<dbReference type="OrthoDB" id="547933at2759"/>
<name>A0A835Y2W7_9CHLO</name>
<evidence type="ECO:0000313" key="4">
    <source>
        <dbReference type="Proteomes" id="UP000612055"/>
    </source>
</evidence>
<dbReference type="GO" id="GO:0004674">
    <property type="term" value="F:protein serine/threonine kinase activity"/>
    <property type="evidence" value="ECO:0007669"/>
    <property type="project" value="TreeGrafter"/>
</dbReference>
<dbReference type="EMBL" id="JAEHOE010000039">
    <property type="protein sequence ID" value="KAG2493116.1"/>
    <property type="molecule type" value="Genomic_DNA"/>
</dbReference>
<dbReference type="Pfam" id="PF07714">
    <property type="entry name" value="PK_Tyr_Ser-Thr"/>
    <property type="match status" value="1"/>
</dbReference>
<dbReference type="SMART" id="SM00220">
    <property type="entry name" value="S_TKc"/>
    <property type="match status" value="1"/>
</dbReference>